<feature type="region of interest" description="Disordered" evidence="12">
    <location>
        <begin position="140"/>
        <end position="207"/>
    </location>
</feature>
<evidence type="ECO:0000313" key="15">
    <source>
        <dbReference type="Proteomes" id="UP000240739"/>
    </source>
</evidence>
<evidence type="ECO:0000256" key="10">
    <source>
        <dbReference type="ARBA" id="ARBA00023004"/>
    </source>
</evidence>
<keyword evidence="9 13" id="KW-1133">Transmembrane helix</keyword>
<proteinExistence type="inferred from homology"/>
<evidence type="ECO:0000256" key="13">
    <source>
        <dbReference type="SAM" id="Phobius"/>
    </source>
</evidence>
<accession>A0A2T4UHV0</accession>
<evidence type="ECO:0000256" key="4">
    <source>
        <dbReference type="ARBA" id="ARBA00022475"/>
    </source>
</evidence>
<evidence type="ECO:0000256" key="11">
    <source>
        <dbReference type="ARBA" id="ARBA00023136"/>
    </source>
</evidence>
<evidence type="ECO:0000256" key="6">
    <source>
        <dbReference type="ARBA" id="ARBA00022692"/>
    </source>
</evidence>
<reference evidence="14 15" key="1">
    <citation type="submission" date="2018-03" db="EMBL/GenBank/DDBJ databases">
        <title>Aquarubrobacter algicola gen. nov., sp. nov., a novel actinobacterium isolated from shallow eutrophic lake during the end of cyanobacterial harmful algal blooms.</title>
        <authorList>
            <person name="Chun S.J."/>
        </authorList>
    </citation>
    <scope>NUCLEOTIDE SEQUENCE [LARGE SCALE GENOMIC DNA]</scope>
    <source>
        <strain evidence="14 15">Seoho-28</strain>
    </source>
</reference>
<dbReference type="GO" id="GO:0070069">
    <property type="term" value="C:cytochrome complex"/>
    <property type="evidence" value="ECO:0007669"/>
    <property type="project" value="InterPro"/>
</dbReference>
<keyword evidence="4" id="KW-1003">Cell membrane</keyword>
<feature type="transmembrane region" description="Helical" evidence="13">
    <location>
        <begin position="782"/>
        <end position="803"/>
    </location>
</feature>
<keyword evidence="6 13" id="KW-0812">Transmembrane</keyword>
<dbReference type="Pfam" id="PF01654">
    <property type="entry name" value="Cyt_bd_oxida_I"/>
    <property type="match status" value="1"/>
</dbReference>
<feature type="compositionally biased region" description="Basic and acidic residues" evidence="12">
    <location>
        <begin position="314"/>
        <end position="329"/>
    </location>
</feature>
<feature type="transmembrane region" description="Helical" evidence="13">
    <location>
        <begin position="636"/>
        <end position="657"/>
    </location>
</feature>
<gene>
    <name evidence="14" type="ORF">C7Y72_03675</name>
</gene>
<dbReference type="GO" id="GO:0009055">
    <property type="term" value="F:electron transfer activity"/>
    <property type="evidence" value="ECO:0007669"/>
    <property type="project" value="InterPro"/>
</dbReference>
<name>A0A2T4UHV0_9ACTN</name>
<organism evidence="14 15">
    <name type="scientific">Paraconexibacter algicola</name>
    <dbReference type="NCBI Taxonomy" id="2133960"/>
    <lineage>
        <taxon>Bacteria</taxon>
        <taxon>Bacillati</taxon>
        <taxon>Actinomycetota</taxon>
        <taxon>Thermoleophilia</taxon>
        <taxon>Solirubrobacterales</taxon>
        <taxon>Paraconexibacteraceae</taxon>
        <taxon>Paraconexibacter</taxon>
    </lineage>
</organism>
<dbReference type="PANTHER" id="PTHR30365:SF15">
    <property type="entry name" value="CYTOCHROME BD UBIQUINOL OXIDASE SUBUNIT 1"/>
    <property type="match status" value="1"/>
</dbReference>
<feature type="transmembrane region" description="Helical" evidence="13">
    <location>
        <begin position="505"/>
        <end position="527"/>
    </location>
</feature>
<dbReference type="Proteomes" id="UP000240739">
    <property type="component" value="Unassembled WGS sequence"/>
</dbReference>
<evidence type="ECO:0000256" key="1">
    <source>
        <dbReference type="ARBA" id="ARBA00004651"/>
    </source>
</evidence>
<evidence type="ECO:0008006" key="16">
    <source>
        <dbReference type="Google" id="ProtNLM"/>
    </source>
</evidence>
<feature type="compositionally biased region" description="Basic and acidic residues" evidence="12">
    <location>
        <begin position="270"/>
        <end position="284"/>
    </location>
</feature>
<comment type="similarity">
    <text evidence="2">Belongs to the cytochrome ubiquinol oxidase subunit 1 family.</text>
</comment>
<dbReference type="InterPro" id="IPR002585">
    <property type="entry name" value="Cyt-d_ubiquinol_oxidase_su_1"/>
</dbReference>
<feature type="region of interest" description="Disordered" evidence="12">
    <location>
        <begin position="896"/>
        <end position="921"/>
    </location>
</feature>
<protein>
    <recommendedName>
        <fullName evidence="16">Cytochrome ubiquinol oxidase subunit I</fullName>
    </recommendedName>
</protein>
<feature type="transmembrane region" description="Helical" evidence="13">
    <location>
        <begin position="579"/>
        <end position="602"/>
    </location>
</feature>
<evidence type="ECO:0000256" key="12">
    <source>
        <dbReference type="SAM" id="MobiDB-lite"/>
    </source>
</evidence>
<keyword evidence="7" id="KW-0479">Metal-binding</keyword>
<feature type="compositionally biased region" description="Basic and acidic residues" evidence="12">
    <location>
        <begin position="140"/>
        <end position="190"/>
    </location>
</feature>
<feature type="transmembrane region" description="Helical" evidence="13">
    <location>
        <begin position="547"/>
        <end position="567"/>
    </location>
</feature>
<dbReference type="GO" id="GO:0005886">
    <property type="term" value="C:plasma membrane"/>
    <property type="evidence" value="ECO:0007669"/>
    <property type="project" value="UniProtKB-SubCell"/>
</dbReference>
<dbReference type="PANTHER" id="PTHR30365">
    <property type="entry name" value="CYTOCHROME D UBIQUINOL OXIDASE"/>
    <property type="match status" value="1"/>
</dbReference>
<keyword evidence="3" id="KW-0813">Transport</keyword>
<keyword evidence="8" id="KW-0249">Electron transport</keyword>
<evidence type="ECO:0000256" key="3">
    <source>
        <dbReference type="ARBA" id="ARBA00022448"/>
    </source>
</evidence>
<feature type="region of interest" description="Disordered" evidence="12">
    <location>
        <begin position="225"/>
        <end position="447"/>
    </location>
</feature>
<evidence type="ECO:0000256" key="9">
    <source>
        <dbReference type="ARBA" id="ARBA00022989"/>
    </source>
</evidence>
<keyword evidence="11 13" id="KW-0472">Membrane</keyword>
<dbReference type="AlphaFoldDB" id="A0A2T4UHV0"/>
<feature type="compositionally biased region" description="Basic and acidic residues" evidence="12">
    <location>
        <begin position="347"/>
        <end position="389"/>
    </location>
</feature>
<evidence type="ECO:0000256" key="2">
    <source>
        <dbReference type="ARBA" id="ARBA00009819"/>
    </source>
</evidence>
<feature type="region of interest" description="Disordered" evidence="12">
    <location>
        <begin position="1"/>
        <end position="87"/>
    </location>
</feature>
<keyword evidence="5" id="KW-0349">Heme</keyword>
<dbReference type="GO" id="GO:0046872">
    <property type="term" value="F:metal ion binding"/>
    <property type="evidence" value="ECO:0007669"/>
    <property type="project" value="UniProtKB-KW"/>
</dbReference>
<feature type="transmembrane region" description="Helical" evidence="13">
    <location>
        <begin position="461"/>
        <end position="485"/>
    </location>
</feature>
<feature type="transmembrane region" description="Helical" evidence="13">
    <location>
        <begin position="664"/>
        <end position="686"/>
    </location>
</feature>
<comment type="caution">
    <text evidence="14">The sequence shown here is derived from an EMBL/GenBank/DDBJ whole genome shotgun (WGS) entry which is preliminary data.</text>
</comment>
<evidence type="ECO:0000256" key="7">
    <source>
        <dbReference type="ARBA" id="ARBA00022723"/>
    </source>
</evidence>
<keyword evidence="15" id="KW-1185">Reference proteome</keyword>
<feature type="compositionally biased region" description="Basic and acidic residues" evidence="12">
    <location>
        <begin position="248"/>
        <end position="259"/>
    </location>
</feature>
<dbReference type="GO" id="GO:0016682">
    <property type="term" value="F:oxidoreductase activity, acting on diphenols and related substances as donors, oxygen as acceptor"/>
    <property type="evidence" value="ECO:0007669"/>
    <property type="project" value="TreeGrafter"/>
</dbReference>
<dbReference type="GO" id="GO:0020037">
    <property type="term" value="F:heme binding"/>
    <property type="evidence" value="ECO:0007669"/>
    <property type="project" value="TreeGrafter"/>
</dbReference>
<feature type="compositionally biased region" description="Basic and acidic residues" evidence="12">
    <location>
        <begin position="397"/>
        <end position="408"/>
    </location>
</feature>
<sequence length="921" mass="99626">MCATDRALDGVGASCSAGPSGDPSRRTTRAARGGSGAGGGRRERHAHRAAPRLDPPVQPGPDDLAHEHEAEPVGGVRVGPGDVGAVPGVLHEQRDLVAVRHELQGVGRAAVLQRVGQQLVDHDPQGLGAVGAERELLGDVDADRDVGGDRLDERRDELRGGDRGARPALERPVDRGDRADPPRGPVEHRGGGRVGRTAEQQQVGHDLQRVLDAVVRLGEQRALERRPPRRLRARERLPLERPGQAEPQQRRADEQHEVQQHLAGLQPVFGREHRGEERRPRGDEPAGELPRPLLVGDRQERHDEQQQQVQARLAAREDRERADRDEHPGAPRVEQQPAASRAQQLRPVERRQERVGERPDPGQDRDRGGRADLRTEHEHDRDPDHRRPPEQQSGAERGTERLAVRDGRIGAGDGGHARYSRETSPLSAAPGRDRPPDLAPPGARTPEITMPDVTSLDLARWQFGLTTLMHFAVVGVSIGLVCAVLGMQLQWLRTGDERWLRLTKFYGRAMLIAFAVGVVTGIVQTFQFGMNWAGFSRYVGDVFGAPLALEGLAAFFVESLFLGFWIFGWGRLNPKVHAACLGVVAAAAMLSAYAILVANSWMQAPTGYRIVDGRAELTDLWSVLVNVDTILTTSHVLLSALVTGAVVVLGIAVWHIARGRDADVFALVTRPAAILGLLLALGSAGAGHFQAVVAMERQPLKMAAAEALYSTEKGAGLSIFAIGGLSTDPGPPVIDIRIPYLLSFLEKFDPLAEVKGIDQAQAEAEARYGPGDYTPVVGLMYWSFRAMVGSGMLLIGLFAWATLLSRRRKLTTTPLFLRLAPLAIAIPVVAQAGGWILREGGRQPWAVQGLLRTEDALSTVSATTVGISLVAFLTIYGVVFACAATVLRRELGHGLPPAADDDHDGPDTPRTAPTQALALSY</sequence>
<feature type="transmembrane region" description="Helical" evidence="13">
    <location>
        <begin position="857"/>
        <end position="887"/>
    </location>
</feature>
<feature type="transmembrane region" description="Helical" evidence="13">
    <location>
        <begin position="815"/>
        <end position="837"/>
    </location>
</feature>
<dbReference type="EMBL" id="PYYB01000001">
    <property type="protein sequence ID" value="PTL58813.1"/>
    <property type="molecule type" value="Genomic_DNA"/>
</dbReference>
<comment type="subcellular location">
    <subcellularLocation>
        <location evidence="1">Cell membrane</location>
        <topology evidence="1">Multi-pass membrane protein</topology>
    </subcellularLocation>
</comment>
<dbReference type="GO" id="GO:0019646">
    <property type="term" value="P:aerobic electron transport chain"/>
    <property type="evidence" value="ECO:0007669"/>
    <property type="project" value="InterPro"/>
</dbReference>
<evidence type="ECO:0000256" key="8">
    <source>
        <dbReference type="ARBA" id="ARBA00022982"/>
    </source>
</evidence>
<evidence type="ECO:0000256" key="5">
    <source>
        <dbReference type="ARBA" id="ARBA00022617"/>
    </source>
</evidence>
<evidence type="ECO:0000313" key="14">
    <source>
        <dbReference type="EMBL" id="PTL58813.1"/>
    </source>
</evidence>
<keyword evidence="10" id="KW-0408">Iron</keyword>